<dbReference type="PANTHER" id="PTHR42930:SF3">
    <property type="entry name" value="PHOSPHATE-SPECIFIC TRANSPORT SYSTEM ACCESSORY PROTEIN PHOU"/>
    <property type="match status" value="1"/>
</dbReference>
<dbReference type="InterPro" id="IPR028366">
    <property type="entry name" value="PhoU"/>
</dbReference>
<evidence type="ECO:0000256" key="4">
    <source>
        <dbReference type="ARBA" id="ARBA00022490"/>
    </source>
</evidence>
<dbReference type="InterPro" id="IPR038078">
    <property type="entry name" value="PhoU-like_sf"/>
</dbReference>
<dbReference type="FunFam" id="1.20.58.220:FF:000002">
    <property type="entry name" value="Phosphate-specific transport system accessory protein PhoU"/>
    <property type="match status" value="1"/>
</dbReference>
<dbReference type="RefSeq" id="WP_123592449.1">
    <property type="nucleotide sequence ID" value="NZ_AYKF01000132.1"/>
</dbReference>
<dbReference type="NCBIfam" id="TIGR02135">
    <property type="entry name" value="phoU_full"/>
    <property type="match status" value="1"/>
</dbReference>
<dbReference type="Gene3D" id="1.20.58.220">
    <property type="entry name" value="Phosphate transport system protein phou homolog 2, domain 2"/>
    <property type="match status" value="2"/>
</dbReference>
<proteinExistence type="inferred from homology"/>
<comment type="similarity">
    <text evidence="2 6">Belongs to the PhoU family.</text>
</comment>
<sequence length="249" mass="28217">MEKVGLEKHTSKQFDADLEDVRELVLSMGGLVEQQIADAVRALVDGDGGLGEDVVRGDTEVNRMEIEIDEECTRILARRAPQAGDLRLVIAIAKTITDLERIGDEAEKIGRMATHLASYERPKSAFRQIETLGRHVREMVRDVLDAFARLDSESAVHVARNDEEVDREYEGIVRQCITYMMEDPRTIRHMLDVLWAVKALERIGDHSTNIGEYVVYFVEGKDVRHIGLEAMEKELAKSTRTRDRTPEAD</sequence>
<dbReference type="GO" id="GO:0006817">
    <property type="term" value="P:phosphate ion transport"/>
    <property type="evidence" value="ECO:0007669"/>
    <property type="project" value="UniProtKB-KW"/>
</dbReference>
<dbReference type="GO" id="GO:0030643">
    <property type="term" value="P:intracellular phosphate ion homeostasis"/>
    <property type="evidence" value="ECO:0007669"/>
    <property type="project" value="InterPro"/>
</dbReference>
<feature type="domain" description="PhoU" evidence="7">
    <location>
        <begin position="129"/>
        <end position="214"/>
    </location>
</feature>
<keyword evidence="4 6" id="KW-0963">Cytoplasm</keyword>
<dbReference type="PANTHER" id="PTHR42930">
    <property type="entry name" value="PHOSPHATE-SPECIFIC TRANSPORT SYSTEM ACCESSORY PROTEIN PHOU"/>
    <property type="match status" value="1"/>
</dbReference>
<evidence type="ECO:0000256" key="2">
    <source>
        <dbReference type="ARBA" id="ARBA00008107"/>
    </source>
</evidence>
<dbReference type="EMBL" id="AYKF01000132">
    <property type="protein sequence ID" value="ROO23914.1"/>
    <property type="molecule type" value="Genomic_DNA"/>
</dbReference>
<dbReference type="PIRSF" id="PIRSF003107">
    <property type="entry name" value="PhoU"/>
    <property type="match status" value="1"/>
</dbReference>
<gene>
    <name evidence="8" type="ORF">SAHL_16265</name>
</gene>
<feature type="domain" description="PhoU" evidence="7">
    <location>
        <begin position="26"/>
        <end position="111"/>
    </location>
</feature>
<evidence type="ECO:0000256" key="1">
    <source>
        <dbReference type="ARBA" id="ARBA00004496"/>
    </source>
</evidence>
<protein>
    <recommendedName>
        <fullName evidence="6">Phosphate-specific transport system accessory protein PhoU</fullName>
    </recommendedName>
</protein>
<evidence type="ECO:0000256" key="5">
    <source>
        <dbReference type="ARBA" id="ARBA00022592"/>
    </source>
</evidence>
<dbReference type="FunFam" id="1.20.58.220:FF:000001">
    <property type="entry name" value="Phosphate-specific transport system accessory protein PhoU"/>
    <property type="match status" value="1"/>
</dbReference>
<evidence type="ECO:0000256" key="6">
    <source>
        <dbReference type="PIRNR" id="PIRNR003107"/>
    </source>
</evidence>
<evidence type="ECO:0000259" key="7">
    <source>
        <dbReference type="Pfam" id="PF01895"/>
    </source>
</evidence>
<name>A0A423PEB1_9GAMM</name>
<comment type="subcellular location">
    <subcellularLocation>
        <location evidence="1 6">Cytoplasm</location>
    </subcellularLocation>
</comment>
<organism evidence="8 9">
    <name type="scientific">Salinisphaera orenii YIM 95161</name>
    <dbReference type="NCBI Taxonomy" id="1051139"/>
    <lineage>
        <taxon>Bacteria</taxon>
        <taxon>Pseudomonadati</taxon>
        <taxon>Pseudomonadota</taxon>
        <taxon>Gammaproteobacteria</taxon>
        <taxon>Salinisphaerales</taxon>
        <taxon>Salinisphaeraceae</taxon>
        <taxon>Salinisphaera</taxon>
    </lineage>
</organism>
<accession>A0A423PEB1</accession>
<comment type="function">
    <text evidence="6">Plays a role in the regulation of phosphate uptake.</text>
</comment>
<dbReference type="InterPro" id="IPR026022">
    <property type="entry name" value="PhoU_dom"/>
</dbReference>
<evidence type="ECO:0000313" key="8">
    <source>
        <dbReference type="EMBL" id="ROO23914.1"/>
    </source>
</evidence>
<dbReference type="Proteomes" id="UP000285123">
    <property type="component" value="Unassembled WGS sequence"/>
</dbReference>
<dbReference type="OrthoDB" id="9814256at2"/>
<evidence type="ECO:0000256" key="3">
    <source>
        <dbReference type="ARBA" id="ARBA00022448"/>
    </source>
</evidence>
<keyword evidence="5 6" id="KW-0592">Phosphate transport</keyword>
<dbReference type="SUPFAM" id="SSF109755">
    <property type="entry name" value="PhoU-like"/>
    <property type="match status" value="1"/>
</dbReference>
<dbReference type="GO" id="GO:0045936">
    <property type="term" value="P:negative regulation of phosphate metabolic process"/>
    <property type="evidence" value="ECO:0007669"/>
    <property type="project" value="InterPro"/>
</dbReference>
<dbReference type="AlphaFoldDB" id="A0A423PEB1"/>
<dbReference type="GO" id="GO:0005737">
    <property type="term" value="C:cytoplasm"/>
    <property type="evidence" value="ECO:0007669"/>
    <property type="project" value="UniProtKB-SubCell"/>
</dbReference>
<comment type="subunit">
    <text evidence="6">Homodimer.</text>
</comment>
<keyword evidence="3 6" id="KW-0813">Transport</keyword>
<comment type="caution">
    <text evidence="8">The sequence shown here is derived from an EMBL/GenBank/DDBJ whole genome shotgun (WGS) entry which is preliminary data.</text>
</comment>
<dbReference type="Pfam" id="PF01895">
    <property type="entry name" value="PhoU"/>
    <property type="match status" value="2"/>
</dbReference>
<evidence type="ECO:0000313" key="9">
    <source>
        <dbReference type="Proteomes" id="UP000285123"/>
    </source>
</evidence>
<reference evidence="8 9" key="1">
    <citation type="submission" date="2013-10" db="EMBL/GenBank/DDBJ databases">
        <title>Salinisphaera halophila YIM 95161 Genome Sequencing.</title>
        <authorList>
            <person name="Lai Q."/>
            <person name="Li C."/>
            <person name="Shao Z."/>
        </authorList>
    </citation>
    <scope>NUCLEOTIDE SEQUENCE [LARGE SCALE GENOMIC DNA]</scope>
    <source>
        <strain evidence="8 9">YIM 95161</strain>
    </source>
</reference>